<evidence type="ECO:0000256" key="2">
    <source>
        <dbReference type="ARBA" id="ARBA00007163"/>
    </source>
</evidence>
<evidence type="ECO:0000256" key="7">
    <source>
        <dbReference type="ARBA" id="ARBA00023242"/>
    </source>
</evidence>
<dbReference type="AlphaFoldDB" id="A0A1V8SQJ3"/>
<keyword evidence="7" id="KW-0539">Nucleus</keyword>
<dbReference type="STRING" id="1507870.A0A1V8SQJ3"/>
<keyword evidence="3" id="KW-0805">Transcription regulation</keyword>
<evidence type="ECO:0000256" key="4">
    <source>
        <dbReference type="ARBA" id="ARBA00023125"/>
    </source>
</evidence>
<organism evidence="10 11">
    <name type="scientific">Cryoendolithus antarcticus</name>
    <dbReference type="NCBI Taxonomy" id="1507870"/>
    <lineage>
        <taxon>Eukaryota</taxon>
        <taxon>Fungi</taxon>
        <taxon>Dikarya</taxon>
        <taxon>Ascomycota</taxon>
        <taxon>Pezizomycotina</taxon>
        <taxon>Dothideomycetes</taxon>
        <taxon>Dothideomycetidae</taxon>
        <taxon>Cladosporiales</taxon>
        <taxon>Cladosporiaceae</taxon>
        <taxon>Cryoendolithus</taxon>
    </lineage>
</organism>
<dbReference type="FunCoup" id="A0A1V8SQJ3">
    <property type="interactions" value="1151"/>
</dbReference>
<accession>A0A1V8SQJ3</accession>
<dbReference type="PANTHER" id="PTHR46714:SF6">
    <property type="entry name" value="TRANSCRIPTIONAL ACTIVATOR HAC1"/>
    <property type="match status" value="1"/>
</dbReference>
<keyword evidence="11" id="KW-1185">Reference proteome</keyword>
<evidence type="ECO:0000256" key="1">
    <source>
        <dbReference type="ARBA" id="ARBA00004123"/>
    </source>
</evidence>
<gene>
    <name evidence="10" type="ORF">B0A48_12857</name>
</gene>
<comment type="caution">
    <text evidence="10">The sequence shown here is derived from an EMBL/GenBank/DDBJ whole genome shotgun (WGS) entry which is preliminary data.</text>
</comment>
<dbReference type="Proteomes" id="UP000192596">
    <property type="component" value="Unassembled WGS sequence"/>
</dbReference>
<evidence type="ECO:0000256" key="6">
    <source>
        <dbReference type="ARBA" id="ARBA00023230"/>
    </source>
</evidence>
<dbReference type="OrthoDB" id="674948at2759"/>
<name>A0A1V8SQJ3_9PEZI</name>
<dbReference type="GO" id="GO:0000981">
    <property type="term" value="F:DNA-binding transcription factor activity, RNA polymerase II-specific"/>
    <property type="evidence" value="ECO:0007669"/>
    <property type="project" value="InterPro"/>
</dbReference>
<evidence type="ECO:0000256" key="8">
    <source>
        <dbReference type="SAM" id="MobiDB-lite"/>
    </source>
</evidence>
<evidence type="ECO:0000313" key="10">
    <source>
        <dbReference type="EMBL" id="OQO01304.1"/>
    </source>
</evidence>
<dbReference type="GO" id="GO:0003677">
    <property type="term" value="F:DNA binding"/>
    <property type="evidence" value="ECO:0007669"/>
    <property type="project" value="UniProtKB-KW"/>
</dbReference>
<protein>
    <recommendedName>
        <fullName evidence="9">BZIP domain-containing protein</fullName>
    </recommendedName>
</protein>
<sequence>MTDSNSQTPPPAVIVRSIPAKKRKSWGQELPEPKTALPPRKRAKTDDEKEQRRIERIKRNRAAAHNSRERKRQETDNLAVLLAHANAKLDAYHKLHGPLPASVVLPEVTLCMEAEEEECDPATLVHQQPNPKLHQPIFSLSDLMVEQPHPPPPSLPTSTLLPDASYGYLDGFSLENDTYDAGFGSSYVDADFTFDEFLHEEPISFAVDQAAGAA</sequence>
<dbReference type="GO" id="GO:0045944">
    <property type="term" value="P:positive regulation of transcription by RNA polymerase II"/>
    <property type="evidence" value="ECO:0007669"/>
    <property type="project" value="InterPro"/>
</dbReference>
<reference evidence="11" key="1">
    <citation type="submission" date="2017-03" db="EMBL/GenBank/DDBJ databases">
        <title>Genomes of endolithic fungi from Antarctica.</title>
        <authorList>
            <person name="Coleine C."/>
            <person name="Masonjones S."/>
            <person name="Stajich J.E."/>
        </authorList>
    </citation>
    <scope>NUCLEOTIDE SEQUENCE [LARGE SCALE GENOMIC DNA]</scope>
    <source>
        <strain evidence="11">CCFEE 5527</strain>
    </source>
</reference>
<dbReference type="SUPFAM" id="SSF57959">
    <property type="entry name" value="Leucine zipper domain"/>
    <property type="match status" value="1"/>
</dbReference>
<keyword evidence="6" id="KW-0834">Unfolded protein response</keyword>
<feature type="compositionally biased region" description="Basic and acidic residues" evidence="8">
    <location>
        <begin position="44"/>
        <end position="54"/>
    </location>
</feature>
<dbReference type="InterPro" id="IPR004827">
    <property type="entry name" value="bZIP"/>
</dbReference>
<dbReference type="InterPro" id="IPR046347">
    <property type="entry name" value="bZIP_sf"/>
</dbReference>
<dbReference type="PANTHER" id="PTHR46714">
    <property type="entry name" value="TRANSCRIPTIONAL ACTIVATOR HAC1"/>
    <property type="match status" value="1"/>
</dbReference>
<proteinExistence type="inferred from homology"/>
<evidence type="ECO:0000259" key="9">
    <source>
        <dbReference type="PROSITE" id="PS00036"/>
    </source>
</evidence>
<dbReference type="GO" id="GO:0006986">
    <property type="term" value="P:response to unfolded protein"/>
    <property type="evidence" value="ECO:0007669"/>
    <property type="project" value="UniProtKB-KW"/>
</dbReference>
<comment type="subcellular location">
    <subcellularLocation>
        <location evidence="1">Nucleus</location>
    </subcellularLocation>
</comment>
<evidence type="ECO:0000313" key="11">
    <source>
        <dbReference type="Proteomes" id="UP000192596"/>
    </source>
</evidence>
<dbReference type="GO" id="GO:0005634">
    <property type="term" value="C:nucleus"/>
    <property type="evidence" value="ECO:0007669"/>
    <property type="project" value="UniProtKB-SubCell"/>
</dbReference>
<evidence type="ECO:0000256" key="5">
    <source>
        <dbReference type="ARBA" id="ARBA00023163"/>
    </source>
</evidence>
<keyword evidence="4" id="KW-0238">DNA-binding</keyword>
<keyword evidence="5" id="KW-0804">Transcription</keyword>
<feature type="region of interest" description="Disordered" evidence="8">
    <location>
        <begin position="1"/>
        <end position="74"/>
    </location>
</feature>
<dbReference type="EMBL" id="NAJO01000031">
    <property type="protein sequence ID" value="OQO01304.1"/>
    <property type="molecule type" value="Genomic_DNA"/>
</dbReference>
<dbReference type="InParanoid" id="A0A1V8SQJ3"/>
<feature type="domain" description="BZIP" evidence="9">
    <location>
        <begin position="56"/>
        <end position="70"/>
    </location>
</feature>
<comment type="similarity">
    <text evidence="2">Belongs to the bZIP family.</text>
</comment>
<dbReference type="PROSITE" id="PS00036">
    <property type="entry name" value="BZIP_BASIC"/>
    <property type="match status" value="1"/>
</dbReference>
<dbReference type="InterPro" id="IPR044280">
    <property type="entry name" value="Hac1/HY5"/>
</dbReference>
<evidence type="ECO:0000256" key="3">
    <source>
        <dbReference type="ARBA" id="ARBA00023015"/>
    </source>
</evidence>